<dbReference type="Pfam" id="PF00501">
    <property type="entry name" value="AMP-binding"/>
    <property type="match status" value="1"/>
</dbReference>
<dbReference type="InterPro" id="IPR042099">
    <property type="entry name" value="ANL_N_sf"/>
</dbReference>
<keyword evidence="6" id="KW-1185">Reference proteome</keyword>
<dbReference type="EMBL" id="SRPY01001012">
    <property type="protein sequence ID" value="KAG5915210.1"/>
    <property type="molecule type" value="Genomic_DNA"/>
</dbReference>
<organism evidence="5 6">
    <name type="scientific">Claviceps africana</name>
    <dbReference type="NCBI Taxonomy" id="83212"/>
    <lineage>
        <taxon>Eukaryota</taxon>
        <taxon>Fungi</taxon>
        <taxon>Dikarya</taxon>
        <taxon>Ascomycota</taxon>
        <taxon>Pezizomycotina</taxon>
        <taxon>Sordariomycetes</taxon>
        <taxon>Hypocreomycetidae</taxon>
        <taxon>Hypocreales</taxon>
        <taxon>Clavicipitaceae</taxon>
        <taxon>Claviceps</taxon>
    </lineage>
</organism>
<dbReference type="PANTHER" id="PTHR43439:SF2">
    <property type="entry name" value="ENZYME, PUTATIVE (JCVI)-RELATED"/>
    <property type="match status" value="1"/>
</dbReference>
<keyword evidence="3" id="KW-0521">NADP</keyword>
<dbReference type="SUPFAM" id="SSF56801">
    <property type="entry name" value="Acetyl-CoA synthetase-like"/>
    <property type="match status" value="1"/>
</dbReference>
<accession>A0A8K0J0D5</accession>
<dbReference type="InterPro" id="IPR020845">
    <property type="entry name" value="AMP-binding_CS"/>
</dbReference>
<dbReference type="PANTHER" id="PTHR43439">
    <property type="entry name" value="PHENYLACETATE-COENZYME A LIGASE"/>
    <property type="match status" value="1"/>
</dbReference>
<comment type="caution">
    <text evidence="5">The sequence shown here is derived from an EMBL/GenBank/DDBJ whole genome shotgun (WGS) entry which is preliminary data.</text>
</comment>
<evidence type="ECO:0000256" key="2">
    <source>
        <dbReference type="ARBA" id="ARBA00022553"/>
    </source>
</evidence>
<evidence type="ECO:0000256" key="1">
    <source>
        <dbReference type="ARBA" id="ARBA00022450"/>
    </source>
</evidence>
<keyword evidence="2" id="KW-0597">Phosphoprotein</keyword>
<dbReference type="InterPro" id="IPR000873">
    <property type="entry name" value="AMP-dep_synth/lig_dom"/>
</dbReference>
<protein>
    <recommendedName>
        <fullName evidence="4">AMP-dependent synthetase/ligase domain-containing protein</fullName>
    </recommendedName>
</protein>
<reference evidence="5" key="1">
    <citation type="journal article" date="2020" name="bioRxiv">
        <title>Whole genome comparisons of ergot fungi reveals the divergence and evolution of species within the genus Claviceps are the result of varying mechanisms driving genome evolution and host range expansion.</title>
        <authorList>
            <person name="Wyka S.A."/>
            <person name="Mondo S.J."/>
            <person name="Liu M."/>
            <person name="Dettman J."/>
            <person name="Nalam V."/>
            <person name="Broders K.D."/>
        </authorList>
    </citation>
    <scope>NUCLEOTIDE SEQUENCE</scope>
    <source>
        <strain evidence="5">CCC 489</strain>
    </source>
</reference>
<sequence length="400" mass="44186">MILDFHNTSEKFKFALLLTTLQRLSNNCVHIITHFATCSAAFNHPSTQSPRLRKGREAPTTLWSKSIMTAREETTKQKPKFTPRLLPVVVDQIAASEPEQPYLYQPKSNRLEDGWAPVTFGELANAINHVAHLVQATVKTESKDTFPTLVYVGPNDVRTNIVLLAAVKAGCQAFFISPRNTPEMQRSLLQHTNCKHVWYAESLSAAVQTWTQGQAVSCWQVPEETEWLRAQTTPFPYTKTFGEARFDPLVVLHTSGSTGVPKPIVMRQGAVAVHDDHRVNLAPLCGGEYIWNFCSSHATRMLSVFPPFHAGGVLTSLISPIYFKLPLALTPRDQPLTAELGLECLKHSGSDAAFIPPSILEELTTWEEGLNALGKLNYVTFGGGTGLARQLSSPGKGIER</sequence>
<dbReference type="AlphaFoldDB" id="A0A8K0J0D5"/>
<feature type="domain" description="AMP-dependent synthetase/ligase" evidence="4">
    <location>
        <begin position="94"/>
        <end position="384"/>
    </location>
</feature>
<evidence type="ECO:0000256" key="3">
    <source>
        <dbReference type="ARBA" id="ARBA00022857"/>
    </source>
</evidence>
<dbReference type="InterPro" id="IPR051414">
    <property type="entry name" value="Adenylate-forming_Reductase"/>
</dbReference>
<keyword evidence="1" id="KW-0596">Phosphopantetheine</keyword>
<dbReference type="OrthoDB" id="429813at2759"/>
<dbReference type="PROSITE" id="PS00455">
    <property type="entry name" value="AMP_BINDING"/>
    <property type="match status" value="1"/>
</dbReference>
<evidence type="ECO:0000259" key="4">
    <source>
        <dbReference type="Pfam" id="PF00501"/>
    </source>
</evidence>
<dbReference type="Proteomes" id="UP000811619">
    <property type="component" value="Unassembled WGS sequence"/>
</dbReference>
<evidence type="ECO:0000313" key="5">
    <source>
        <dbReference type="EMBL" id="KAG5915210.1"/>
    </source>
</evidence>
<proteinExistence type="predicted"/>
<dbReference type="Gene3D" id="3.40.50.12780">
    <property type="entry name" value="N-terminal domain of ligase-like"/>
    <property type="match status" value="1"/>
</dbReference>
<evidence type="ECO:0000313" key="6">
    <source>
        <dbReference type="Proteomes" id="UP000811619"/>
    </source>
</evidence>
<gene>
    <name evidence="5" type="ORF">E4U42_000100</name>
</gene>
<name>A0A8K0J0D5_9HYPO</name>